<feature type="compositionally biased region" description="Polar residues" evidence="1">
    <location>
        <begin position="31"/>
        <end position="40"/>
    </location>
</feature>
<comment type="caution">
    <text evidence="3">The sequence shown here is derived from an EMBL/GenBank/DDBJ whole genome shotgun (WGS) entry which is preliminary data.</text>
</comment>
<feature type="region of interest" description="Disordered" evidence="1">
    <location>
        <begin position="128"/>
        <end position="147"/>
    </location>
</feature>
<feature type="compositionally biased region" description="Basic residues" evidence="1">
    <location>
        <begin position="41"/>
        <end position="56"/>
    </location>
</feature>
<keyword evidence="2" id="KW-0732">Signal</keyword>
<keyword evidence="4" id="KW-1185">Reference proteome</keyword>
<protein>
    <submittedName>
        <fullName evidence="3">Uncharacterized protein</fullName>
    </submittedName>
</protein>
<dbReference type="Proteomes" id="UP001054857">
    <property type="component" value="Unassembled WGS sequence"/>
</dbReference>
<proteinExistence type="predicted"/>
<evidence type="ECO:0000313" key="4">
    <source>
        <dbReference type="Proteomes" id="UP001054857"/>
    </source>
</evidence>
<dbReference type="AlphaFoldDB" id="A0AAD3DTL0"/>
<feature type="region of interest" description="Disordered" evidence="1">
    <location>
        <begin position="30"/>
        <end position="108"/>
    </location>
</feature>
<evidence type="ECO:0000256" key="2">
    <source>
        <dbReference type="SAM" id="SignalP"/>
    </source>
</evidence>
<feature type="compositionally biased region" description="Low complexity" evidence="1">
    <location>
        <begin position="132"/>
        <end position="147"/>
    </location>
</feature>
<dbReference type="EMBL" id="BMAR01000015">
    <property type="protein sequence ID" value="GFR46817.1"/>
    <property type="molecule type" value="Genomic_DNA"/>
</dbReference>
<feature type="compositionally biased region" description="Low complexity" evidence="1">
    <location>
        <begin position="87"/>
        <end position="108"/>
    </location>
</feature>
<reference evidence="3 4" key="1">
    <citation type="journal article" date="2021" name="Sci. Rep.">
        <title>Genome sequencing of the multicellular alga Astrephomene provides insights into convergent evolution of germ-soma differentiation.</title>
        <authorList>
            <person name="Yamashita S."/>
            <person name="Yamamoto K."/>
            <person name="Matsuzaki R."/>
            <person name="Suzuki S."/>
            <person name="Yamaguchi H."/>
            <person name="Hirooka S."/>
            <person name="Minakuchi Y."/>
            <person name="Miyagishima S."/>
            <person name="Kawachi M."/>
            <person name="Toyoda A."/>
            <person name="Nozaki H."/>
        </authorList>
    </citation>
    <scope>NUCLEOTIDE SEQUENCE [LARGE SCALE GENOMIC DNA]</scope>
    <source>
        <strain evidence="3 4">NIES-4017</strain>
    </source>
</reference>
<feature type="compositionally biased region" description="Basic residues" evidence="1">
    <location>
        <begin position="328"/>
        <end position="337"/>
    </location>
</feature>
<feature type="compositionally biased region" description="Low complexity" evidence="1">
    <location>
        <begin position="282"/>
        <end position="324"/>
    </location>
</feature>
<feature type="signal peptide" evidence="2">
    <location>
        <begin position="1"/>
        <end position="20"/>
    </location>
</feature>
<feature type="compositionally biased region" description="Low complexity" evidence="1">
    <location>
        <begin position="170"/>
        <end position="181"/>
    </location>
</feature>
<gene>
    <name evidence="3" type="ORF">Agub_g8454</name>
</gene>
<name>A0AAD3DTL0_9CHLO</name>
<evidence type="ECO:0000313" key="3">
    <source>
        <dbReference type="EMBL" id="GFR46817.1"/>
    </source>
</evidence>
<sequence>MEVGLLQLAVTHLLATKAGAWALRAVYGGHQRQSQTQTQHKCQKRGATKSSKKSFKRTQTGRQPPAAHGSANGQRRQGSHRSRLHDPSPSSAAASRAKATTVSGGTHHASPAHAALLAAAPLGFLPWGAHNQQQSPQPHQQQQHQHLLLTSSCQQQPEGKPRQHQIPHTSDSSSSESICSSAAGEDNCNSAAATRTALLRSSWPTSQAGSQLQAGPVGPEVLGWHLEADSESLDVEAVRWGDQPLEQHAAQQRPQGGSKGPLWATAVAAAARRLMRAEGGRMRPLTGTQSSAAPPTATPGGAATATATATATTPATSGGSTGQPPSHPHPHHSHPQHVPHLVGPDAVGYSGGILGFDLGSTGGGFGGGVGGFGFSVRSGGGGGGFDATGFRSSMGHIPSSLHSRRVGGGGGGGRGGLWGVRRAVGDVFGGVAEWAVEGPVRSLREFNRALTESVSGFLASDSGRRLSEQVAAEMSGGALMAPVYLTEELVKARLRSLVAAHARRVAAFFAVRVMVASALLHGAKGLVRRLLRKRPPRRLPTWLLGSLDWCLEALLPTGFFGPLLGLTAGVMQMAGVGPLGVGAAYLRLASSAAVAEAPPVQPPLATALPAVAAAATDAMAAAAGGAVAAASETVATAASALTGGSNSRMLQ</sequence>
<evidence type="ECO:0000256" key="1">
    <source>
        <dbReference type="SAM" id="MobiDB-lite"/>
    </source>
</evidence>
<accession>A0AAD3DTL0</accession>
<feature type="chain" id="PRO_5042161192" evidence="2">
    <location>
        <begin position="21"/>
        <end position="651"/>
    </location>
</feature>
<feature type="region of interest" description="Disordered" evidence="1">
    <location>
        <begin position="154"/>
        <end position="185"/>
    </location>
</feature>
<organism evidence="3 4">
    <name type="scientific">Astrephomene gubernaculifera</name>
    <dbReference type="NCBI Taxonomy" id="47775"/>
    <lineage>
        <taxon>Eukaryota</taxon>
        <taxon>Viridiplantae</taxon>
        <taxon>Chlorophyta</taxon>
        <taxon>core chlorophytes</taxon>
        <taxon>Chlorophyceae</taxon>
        <taxon>CS clade</taxon>
        <taxon>Chlamydomonadales</taxon>
        <taxon>Astrephomenaceae</taxon>
        <taxon>Astrephomene</taxon>
    </lineage>
</organism>
<feature type="region of interest" description="Disordered" evidence="1">
    <location>
        <begin position="281"/>
        <end position="342"/>
    </location>
</feature>